<keyword evidence="2" id="KW-1185">Reference proteome</keyword>
<dbReference type="SUPFAM" id="SSF81301">
    <property type="entry name" value="Nucleotidyltransferase"/>
    <property type="match status" value="1"/>
</dbReference>
<accession>A0ABT8JL76</accession>
<sequence length="176" mass="20693">MLDHKEILPIIRRFEENELNYSLGGSGLLYYFNLSNTVNDWDLIVDCPKDMLLKVIDGYDWIEQDSGDYPFASEYRIHIPSLRIDIIGGFAFYAEGEVVCLPTSHIQNRTWDGIKVSNLEIWYVAYYLMGREAKSNLILGHLQRHKEIVDQHVIRDLLMRNGLNYEIREELRKLIQ</sequence>
<proteinExistence type="predicted"/>
<protein>
    <recommendedName>
        <fullName evidence="3">Nucleotidyltransferase family protein</fullName>
    </recommendedName>
</protein>
<evidence type="ECO:0000313" key="2">
    <source>
        <dbReference type="Proteomes" id="UP001174205"/>
    </source>
</evidence>
<evidence type="ECO:0000313" key="1">
    <source>
        <dbReference type="EMBL" id="MDN4605326.1"/>
    </source>
</evidence>
<dbReference type="RefSeq" id="WP_301249728.1">
    <property type="nucleotide sequence ID" value="NZ_JAROCD010000020.1"/>
</dbReference>
<gene>
    <name evidence="1" type="ORF">P5G61_29145</name>
</gene>
<dbReference type="Proteomes" id="UP001174205">
    <property type="component" value="Unassembled WGS sequence"/>
</dbReference>
<name>A0ABT8JL76_9BACL</name>
<dbReference type="Gene3D" id="3.30.460.40">
    <property type="match status" value="1"/>
</dbReference>
<dbReference type="InterPro" id="IPR043519">
    <property type="entry name" value="NT_sf"/>
</dbReference>
<organism evidence="1 2">
    <name type="scientific">Paenibacillus vandeheii</name>
    <dbReference type="NCBI Taxonomy" id="3035917"/>
    <lineage>
        <taxon>Bacteria</taxon>
        <taxon>Bacillati</taxon>
        <taxon>Bacillota</taxon>
        <taxon>Bacilli</taxon>
        <taxon>Bacillales</taxon>
        <taxon>Paenibacillaceae</taxon>
        <taxon>Paenibacillus</taxon>
    </lineage>
</organism>
<dbReference type="EMBL" id="JAROCD010000020">
    <property type="protein sequence ID" value="MDN4605326.1"/>
    <property type="molecule type" value="Genomic_DNA"/>
</dbReference>
<evidence type="ECO:0008006" key="3">
    <source>
        <dbReference type="Google" id="ProtNLM"/>
    </source>
</evidence>
<comment type="caution">
    <text evidence="1">The sequence shown here is derived from an EMBL/GenBank/DDBJ whole genome shotgun (WGS) entry which is preliminary data.</text>
</comment>
<reference evidence="1" key="1">
    <citation type="submission" date="2023-03" db="EMBL/GenBank/DDBJ databases">
        <title>MT1 and MT2 Draft Genomes of Novel Species.</title>
        <authorList>
            <person name="Venkateswaran K."/>
        </authorList>
    </citation>
    <scope>NUCLEOTIDE SEQUENCE</scope>
    <source>
        <strain evidence="1">F6_3S_P_1C</strain>
    </source>
</reference>